<dbReference type="OrthoDB" id="7365191at2"/>
<reference evidence="1 2" key="1">
    <citation type="submission" date="2014-08" db="EMBL/GenBank/DDBJ databases">
        <authorList>
            <person name="Hassan Y.I."/>
            <person name="Lepp D."/>
            <person name="Zhou T."/>
        </authorList>
    </citation>
    <scope>NUCLEOTIDE SEQUENCE [LARGE SCALE GENOMIC DNA]</scope>
    <source>
        <strain evidence="1 2">IFO13584</strain>
    </source>
</reference>
<comment type="caution">
    <text evidence="1">The sequence shown here is derived from an EMBL/GenBank/DDBJ whole genome shotgun (WGS) entry which is preliminary data.</text>
</comment>
<name>A0A087LUZ0_9HYPH</name>
<proteinExistence type="predicted"/>
<accession>A0A087LUZ0</accession>
<dbReference type="RefSeq" id="WP_035087511.1">
    <property type="nucleotide sequence ID" value="NZ_JQGC01000035.1"/>
</dbReference>
<dbReference type="EMBL" id="JQGC01000035">
    <property type="protein sequence ID" value="KFL28443.1"/>
    <property type="molecule type" value="Genomic_DNA"/>
</dbReference>
<sequence length="82" mass="9294">MFGDRNANDPLDNIAHFAQERRLARARWPFLSERDLREVNTVKQLAAIVHARTSLSPADADAEVEEWLTGHDVRVARSGLRS</sequence>
<evidence type="ECO:0000313" key="2">
    <source>
        <dbReference type="Proteomes" id="UP000028981"/>
    </source>
</evidence>
<keyword evidence="2" id="KW-1185">Reference proteome</keyword>
<evidence type="ECO:0000313" key="1">
    <source>
        <dbReference type="EMBL" id="KFL28443.1"/>
    </source>
</evidence>
<gene>
    <name evidence="1" type="ORF">JP75_24605</name>
</gene>
<dbReference type="Proteomes" id="UP000028981">
    <property type="component" value="Unassembled WGS sequence"/>
</dbReference>
<dbReference type="AlphaFoldDB" id="A0A087LUZ0"/>
<organism evidence="1 2">
    <name type="scientific">Devosia riboflavina</name>
    <dbReference type="NCBI Taxonomy" id="46914"/>
    <lineage>
        <taxon>Bacteria</taxon>
        <taxon>Pseudomonadati</taxon>
        <taxon>Pseudomonadota</taxon>
        <taxon>Alphaproteobacteria</taxon>
        <taxon>Hyphomicrobiales</taxon>
        <taxon>Devosiaceae</taxon>
        <taxon>Devosia</taxon>
    </lineage>
</organism>
<protein>
    <submittedName>
        <fullName evidence="1">Uncharacterized protein</fullName>
    </submittedName>
</protein>